<keyword evidence="5" id="KW-1185">Reference proteome</keyword>
<keyword evidence="2" id="KW-0732">Signal</keyword>
<gene>
    <name evidence="4" type="ORF">HUV48_12150</name>
</gene>
<evidence type="ECO:0000313" key="4">
    <source>
        <dbReference type="EMBL" id="NVD45760.1"/>
    </source>
</evidence>
<organism evidence="4 5">
    <name type="scientific">Qipengyuania atrilutea</name>
    <dbReference type="NCBI Taxonomy" id="2744473"/>
    <lineage>
        <taxon>Bacteria</taxon>
        <taxon>Pseudomonadati</taxon>
        <taxon>Pseudomonadota</taxon>
        <taxon>Alphaproteobacteria</taxon>
        <taxon>Sphingomonadales</taxon>
        <taxon>Erythrobacteraceae</taxon>
        <taxon>Qipengyuania</taxon>
    </lineage>
</organism>
<feature type="chain" id="PRO_5033010646" evidence="2">
    <location>
        <begin position="19"/>
        <end position="393"/>
    </location>
</feature>
<accession>A0A850H535</accession>
<evidence type="ECO:0000259" key="3">
    <source>
        <dbReference type="Pfam" id="PF09362"/>
    </source>
</evidence>
<evidence type="ECO:0000256" key="1">
    <source>
        <dbReference type="SAM" id="MobiDB-lite"/>
    </source>
</evidence>
<dbReference type="AlphaFoldDB" id="A0A850H535"/>
<evidence type="ECO:0000256" key="2">
    <source>
        <dbReference type="SAM" id="SignalP"/>
    </source>
</evidence>
<evidence type="ECO:0000313" key="5">
    <source>
        <dbReference type="Proteomes" id="UP000561438"/>
    </source>
</evidence>
<dbReference type="Proteomes" id="UP000561438">
    <property type="component" value="Unassembled WGS sequence"/>
</dbReference>
<dbReference type="Pfam" id="PF09362">
    <property type="entry name" value="DUF1996"/>
    <property type="match status" value="1"/>
</dbReference>
<dbReference type="PANTHER" id="PTHR43662:SF3">
    <property type="entry name" value="DOMAIN PROTEIN, PUTATIVE (AFU_ORTHOLOGUE AFUA_6G11970)-RELATED"/>
    <property type="match status" value="1"/>
</dbReference>
<comment type="caution">
    <text evidence="4">The sequence shown here is derived from an EMBL/GenBank/DDBJ whole genome shotgun (WGS) entry which is preliminary data.</text>
</comment>
<feature type="signal peptide" evidence="2">
    <location>
        <begin position="1"/>
        <end position="18"/>
    </location>
</feature>
<dbReference type="RefSeq" id="WP_176268072.1">
    <property type="nucleotide sequence ID" value="NZ_JABWGV010000005.1"/>
</dbReference>
<dbReference type="EMBL" id="JABWGV010000005">
    <property type="protein sequence ID" value="NVD45760.1"/>
    <property type="molecule type" value="Genomic_DNA"/>
</dbReference>
<sequence length="393" mass="42605">MSVSATLMLLASCGGGDAAQNGVAPDDGIVAAAPTPTPSPTPSPTPPPTETGTKGPAGYVQLASIASNFDTSGMLHGVRFPETNAPDVVGAFRFTCKPSHNAYDDPIVFPGQPGRAHLHTFFGNTLTNANSTYESLRTTGESTCRNELNRSAYWIPAMLNGVGQVVMPSHITIYYKRAPQTDEACTTKNKCIAIPRGLRYVFGRTMDGLEGYKGHFKCRGGGAKYDTIPEVAENCELGGQIGAVLDAPQCWNGTELDSANHRTHMAYRKRDRMTGEVACPDTHPYEIPTFTLSAWYDVDESLDRTGDMSTDLKTWYFASDRVEGKPAHVSGSTFHADWFGAWDDDVLKQWTDNCIDKLLSCNDGNLGNGQMLQNNELTKSDTPRLVAVPPRII</sequence>
<proteinExistence type="predicted"/>
<feature type="domain" description="DUF1996" evidence="3">
    <location>
        <begin position="105"/>
        <end position="342"/>
    </location>
</feature>
<dbReference type="PANTHER" id="PTHR43662">
    <property type="match status" value="1"/>
</dbReference>
<protein>
    <submittedName>
        <fullName evidence="4">DUF1996 domain-containing protein</fullName>
    </submittedName>
</protein>
<feature type="region of interest" description="Disordered" evidence="1">
    <location>
        <begin position="22"/>
        <end position="56"/>
    </location>
</feature>
<dbReference type="InterPro" id="IPR018535">
    <property type="entry name" value="DUF1996"/>
</dbReference>
<feature type="compositionally biased region" description="Pro residues" evidence="1">
    <location>
        <begin position="35"/>
        <end position="49"/>
    </location>
</feature>
<name>A0A850H535_9SPHN</name>
<reference evidence="4 5" key="1">
    <citation type="submission" date="2020-06" db="EMBL/GenBank/DDBJ databases">
        <title>Altererythrobacter sp. HHU K3-1.</title>
        <authorList>
            <person name="Zhang D."/>
            <person name="Xue H."/>
        </authorList>
    </citation>
    <scope>NUCLEOTIDE SEQUENCE [LARGE SCALE GENOMIC DNA]</scope>
    <source>
        <strain evidence="4 5">HHU K3-1</strain>
    </source>
</reference>